<feature type="compositionally biased region" description="Polar residues" evidence="1">
    <location>
        <begin position="366"/>
        <end position="385"/>
    </location>
</feature>
<protein>
    <recommendedName>
        <fullName evidence="4">BTB domain-containing protein</fullName>
    </recommendedName>
</protein>
<evidence type="ECO:0000313" key="3">
    <source>
        <dbReference type="Proteomes" id="UP000651452"/>
    </source>
</evidence>
<feature type="region of interest" description="Disordered" evidence="1">
    <location>
        <begin position="260"/>
        <end position="353"/>
    </location>
</feature>
<organism evidence="2 3">
    <name type="scientific">Ascochyta lentis</name>
    <dbReference type="NCBI Taxonomy" id="205686"/>
    <lineage>
        <taxon>Eukaryota</taxon>
        <taxon>Fungi</taxon>
        <taxon>Dikarya</taxon>
        <taxon>Ascomycota</taxon>
        <taxon>Pezizomycotina</taxon>
        <taxon>Dothideomycetes</taxon>
        <taxon>Pleosporomycetidae</taxon>
        <taxon>Pleosporales</taxon>
        <taxon>Pleosporineae</taxon>
        <taxon>Didymellaceae</taxon>
        <taxon>Ascochyta</taxon>
    </lineage>
</organism>
<dbReference type="EMBL" id="RZGK01000013">
    <property type="protein sequence ID" value="KAF9694723.1"/>
    <property type="molecule type" value="Genomic_DNA"/>
</dbReference>
<evidence type="ECO:0000256" key="1">
    <source>
        <dbReference type="SAM" id="MobiDB-lite"/>
    </source>
</evidence>
<feature type="compositionally biased region" description="Polar residues" evidence="1">
    <location>
        <begin position="300"/>
        <end position="319"/>
    </location>
</feature>
<evidence type="ECO:0008006" key="4">
    <source>
        <dbReference type="Google" id="ProtNLM"/>
    </source>
</evidence>
<feature type="region of interest" description="Disordered" evidence="1">
    <location>
        <begin position="366"/>
        <end position="414"/>
    </location>
</feature>
<dbReference type="AlphaFoldDB" id="A0A8H7J105"/>
<reference evidence="2" key="1">
    <citation type="submission" date="2018-12" db="EMBL/GenBank/DDBJ databases">
        <authorList>
            <person name="Syme R.A."/>
            <person name="Farfan-Caceres L."/>
            <person name="Lichtenzveig J."/>
        </authorList>
    </citation>
    <scope>NUCLEOTIDE SEQUENCE</scope>
    <source>
        <strain evidence="2">Al4</strain>
    </source>
</reference>
<gene>
    <name evidence="2" type="ORF">EKO04_007246</name>
</gene>
<dbReference type="Proteomes" id="UP000651452">
    <property type="component" value="Unassembled WGS sequence"/>
</dbReference>
<comment type="caution">
    <text evidence="2">The sequence shown here is derived from an EMBL/GenBank/DDBJ whole genome shotgun (WGS) entry which is preliminary data.</text>
</comment>
<dbReference type="OrthoDB" id="3794105at2759"/>
<sequence>MFKPLRLIFGTTQIPAPDSSDISTSDIDVQVGRSIDAQTIHIPHSVLRSCPALSTLLTPGCRISNADPVIFAIIIEHLECSSILGTFRFNVPGHLQELISGKGALLNFAKAWHVGNMLEMHGLQNKLLEIYRVHYLQCLKDHVHLPVDPEPFTYLRDNIGNHTMAERFLVDFHAGLMQTESRFEPKDLGLLPNDIVINMRDRWKELSGQVRKDSLLSELRSDRIAAGSSNYKVSKDDATLHSAMQVQHLCIRPGPTQFVLTPSTHSQRRTASKLPVCSTPSSTDSYSTSRPRMGERQPSHHTSNTEAPTHQTPPASQTPVAKPIITNPFLEPSHHKRPRTPSRPLSPTEQPSTLQPLAQDYRLSTGTINGFQSPHQQESKTSPTSGLPKRAPFMPAIPARAPQPHEIEESEITDEESVYDLFAPEIA</sequence>
<evidence type="ECO:0000313" key="2">
    <source>
        <dbReference type="EMBL" id="KAF9694723.1"/>
    </source>
</evidence>
<keyword evidence="3" id="KW-1185">Reference proteome</keyword>
<name>A0A8H7J105_9PLEO</name>
<feature type="compositionally biased region" description="Low complexity" evidence="1">
    <location>
        <begin position="278"/>
        <end position="289"/>
    </location>
</feature>
<proteinExistence type="predicted"/>
<reference evidence="2" key="2">
    <citation type="submission" date="2020-09" db="EMBL/GenBank/DDBJ databases">
        <title>Reference genome assembly for Australian Ascochyta lentis isolate Al4.</title>
        <authorList>
            <person name="Lee R.C."/>
            <person name="Farfan-Caceres L.M."/>
            <person name="Debler J.W."/>
            <person name="Williams A.H."/>
            <person name="Henares B.M."/>
        </authorList>
    </citation>
    <scope>NUCLEOTIDE SEQUENCE</scope>
    <source>
        <strain evidence="2">Al4</strain>
    </source>
</reference>
<accession>A0A8H7J105</accession>